<dbReference type="InterPro" id="IPR053244">
    <property type="entry name" value="HDAC_HD_type_1"/>
</dbReference>
<dbReference type="OrthoDB" id="5232919at2759"/>
<dbReference type="PRINTS" id="PR01270">
    <property type="entry name" value="HDASUPER"/>
</dbReference>
<dbReference type="InParanoid" id="A0A067MHV1"/>
<dbReference type="GO" id="GO:0005634">
    <property type="term" value="C:nucleus"/>
    <property type="evidence" value="ECO:0007669"/>
    <property type="project" value="TreeGrafter"/>
</dbReference>
<dbReference type="EMBL" id="KL198034">
    <property type="protein sequence ID" value="KDQ15129.1"/>
    <property type="molecule type" value="Genomic_DNA"/>
</dbReference>
<sequence length="486" mass="52572">MEPSRTAVFLQPAGLQHRYIRKKHALSDIVERPERLRAVCVGVAAAIARLDAREVRRDNKTTLSGAEGSTVAPLKQGTIADDLVNALDRLHLQAAASGAPAQAQAPQESVVRLVQSRATLDIYTHPAVQFVHGEDPTLPTSKGYLRDLGSWCATSQEKINEGGSEIPPGYPQGDLYRTIDAIASAAATVCEAVDMVTNENDTSPRRAFVAIRPPGHHCSDDVPSGFCFINNVVVAAAHAHLQHNINAVIILDIDLHHGNGTQALAWSINADTDRKDLEEDARAAAGSSLGQPESAKRGLKIYFGSLHDINSFPCEDGDAELVQAASTSLHNAHGQFIENVHIEPYESEEDFYARFYDKYKARLLGKAKAFLDAVKATPKGTIVLVSAGFDASQHEHSSMSRHSRFLPTSFYTRFARDAAAFADQHAEGKLVSVLEGGYSDRALMSGAGAWVQGLADAGLASTNTTEEDGQWWDAKDLAKVKYHHLP</sequence>
<dbReference type="Gene3D" id="3.40.800.20">
    <property type="entry name" value="Histone deacetylase domain"/>
    <property type="match status" value="1"/>
</dbReference>
<proteinExistence type="predicted"/>
<protein>
    <recommendedName>
        <fullName evidence="1">Histone deacetylase domain-containing protein</fullName>
    </recommendedName>
</protein>
<dbReference type="InterPro" id="IPR023801">
    <property type="entry name" value="His_deacetylse_dom"/>
</dbReference>
<dbReference type="PANTHER" id="PTHR47558:SF1">
    <property type="entry name" value="HISTONE DEACETYLASE HOS3"/>
    <property type="match status" value="1"/>
</dbReference>
<feature type="domain" description="Histone deacetylase" evidence="1">
    <location>
        <begin position="143"/>
        <end position="452"/>
    </location>
</feature>
<name>A0A067MHV1_BOTB1</name>
<dbReference type="InterPro" id="IPR000286">
    <property type="entry name" value="HDACs"/>
</dbReference>
<evidence type="ECO:0000259" key="1">
    <source>
        <dbReference type="Pfam" id="PF00850"/>
    </source>
</evidence>
<dbReference type="GO" id="GO:0004407">
    <property type="term" value="F:histone deacetylase activity"/>
    <property type="evidence" value="ECO:0007669"/>
    <property type="project" value="TreeGrafter"/>
</dbReference>
<reference evidence="3" key="1">
    <citation type="journal article" date="2014" name="Proc. Natl. Acad. Sci. U.S.A.">
        <title>Extensive sampling of basidiomycete genomes demonstrates inadequacy of the white-rot/brown-rot paradigm for wood decay fungi.</title>
        <authorList>
            <person name="Riley R."/>
            <person name="Salamov A.A."/>
            <person name="Brown D.W."/>
            <person name="Nagy L.G."/>
            <person name="Floudas D."/>
            <person name="Held B.W."/>
            <person name="Levasseur A."/>
            <person name="Lombard V."/>
            <person name="Morin E."/>
            <person name="Otillar R."/>
            <person name="Lindquist E.A."/>
            <person name="Sun H."/>
            <person name="LaButti K.M."/>
            <person name="Schmutz J."/>
            <person name="Jabbour D."/>
            <person name="Luo H."/>
            <person name="Baker S.E."/>
            <person name="Pisabarro A.G."/>
            <person name="Walton J.D."/>
            <person name="Blanchette R.A."/>
            <person name="Henrissat B."/>
            <person name="Martin F."/>
            <person name="Cullen D."/>
            <person name="Hibbett D.S."/>
            <person name="Grigoriev I.V."/>
        </authorList>
    </citation>
    <scope>NUCLEOTIDE SEQUENCE [LARGE SCALE GENOMIC DNA]</scope>
    <source>
        <strain evidence="3">FD-172 SS1</strain>
    </source>
</reference>
<accession>A0A067MHV1</accession>
<dbReference type="Pfam" id="PF00850">
    <property type="entry name" value="Hist_deacetyl"/>
    <property type="match status" value="1"/>
</dbReference>
<evidence type="ECO:0000313" key="2">
    <source>
        <dbReference type="EMBL" id="KDQ15129.1"/>
    </source>
</evidence>
<dbReference type="HOGENOM" id="CLU_013370_2_1_1"/>
<dbReference type="InterPro" id="IPR023696">
    <property type="entry name" value="Ureohydrolase_dom_sf"/>
</dbReference>
<evidence type="ECO:0000313" key="3">
    <source>
        <dbReference type="Proteomes" id="UP000027195"/>
    </source>
</evidence>
<dbReference type="AlphaFoldDB" id="A0A067MHV1"/>
<dbReference type="Proteomes" id="UP000027195">
    <property type="component" value="Unassembled WGS sequence"/>
</dbReference>
<gene>
    <name evidence="2" type="ORF">BOTBODRAFT_109192</name>
</gene>
<organism evidence="2 3">
    <name type="scientific">Botryobasidium botryosum (strain FD-172 SS1)</name>
    <dbReference type="NCBI Taxonomy" id="930990"/>
    <lineage>
        <taxon>Eukaryota</taxon>
        <taxon>Fungi</taxon>
        <taxon>Dikarya</taxon>
        <taxon>Basidiomycota</taxon>
        <taxon>Agaricomycotina</taxon>
        <taxon>Agaricomycetes</taxon>
        <taxon>Cantharellales</taxon>
        <taxon>Botryobasidiaceae</taxon>
        <taxon>Botryobasidium</taxon>
    </lineage>
</organism>
<dbReference type="STRING" id="930990.A0A067MHV1"/>
<dbReference type="InterPro" id="IPR037138">
    <property type="entry name" value="His_deacetylse_dom_sf"/>
</dbReference>
<dbReference type="PANTHER" id="PTHR47558">
    <property type="entry name" value="HISTONE DEACETYLASE HOS3"/>
    <property type="match status" value="1"/>
</dbReference>
<dbReference type="SUPFAM" id="SSF52768">
    <property type="entry name" value="Arginase/deacetylase"/>
    <property type="match status" value="1"/>
</dbReference>
<dbReference type="GO" id="GO:0010468">
    <property type="term" value="P:regulation of gene expression"/>
    <property type="evidence" value="ECO:0007669"/>
    <property type="project" value="UniProtKB-ARBA"/>
</dbReference>
<keyword evidence="3" id="KW-1185">Reference proteome</keyword>